<dbReference type="InterPro" id="IPR011486">
    <property type="entry name" value="BBP2"/>
</dbReference>
<dbReference type="Proteomes" id="UP001634747">
    <property type="component" value="Unassembled WGS sequence"/>
</dbReference>
<comment type="caution">
    <text evidence="2">The sequence shown here is derived from an EMBL/GenBank/DDBJ whole genome shotgun (WGS) entry which is preliminary data.</text>
</comment>
<sequence>MAIPSYATCHAQTGQEDDATRNAQIDDLQRKIDELQKQINAMRKPNSSSPAAIRTTPEVVPQSLAPTAAEEDSTTAKASAPPEPAVEHAATDDKHSEPFAYADYSWLNGNARTIDTPYATKFFTPEIRADVNYTYDFRHPQDDTISGSSEVFRSGEVQLTQLGVGGDFHYDNVRARLMTQFGLYSETTPRNDASPARGQWNLADAYRYVSEAYGGYHFNVQHGINLDAGIFMSYVGLFSYYQFDNWAYQPSYVSSNTPWFFNGVRLQWYPTAKLKIEPWFTNGWQSYGKFNNRPGLGGQILYRPNGRWSILGNQYALGRDALGVKDRTRYHTDDSIEYKYYQAGSQYARISKAALSLTGDAGCESGGGVSCFGNGKNGPKQSFLGFMLYNRLWFDRDRYALTLGGGRINNPGRYLVLLPPINGATAASGTTYFTENPGDPFKAWDASVTADYMPSQYFTYRLEYNHRAANVPYFSGPGGVTPPGGNTGTPGAAVPGWSPDLRNSENRMTFAFLVKF</sequence>
<evidence type="ECO:0000256" key="1">
    <source>
        <dbReference type="SAM" id="MobiDB-lite"/>
    </source>
</evidence>
<evidence type="ECO:0000313" key="2">
    <source>
        <dbReference type="EMBL" id="MFN2977360.1"/>
    </source>
</evidence>
<dbReference type="EMBL" id="JBJYXY010000001">
    <property type="protein sequence ID" value="MFN2977360.1"/>
    <property type="molecule type" value="Genomic_DNA"/>
</dbReference>
<gene>
    <name evidence="2" type="ORF">ACK2TP_16435</name>
</gene>
<dbReference type="Pfam" id="PF07642">
    <property type="entry name" value="BBP2"/>
    <property type="match status" value="1"/>
</dbReference>
<dbReference type="RefSeq" id="WP_263414473.1">
    <property type="nucleotide sequence ID" value="NZ_BAABBH010000001.1"/>
</dbReference>
<reference evidence="2 3" key="1">
    <citation type="submission" date="2024-12" db="EMBL/GenBank/DDBJ databases">
        <authorList>
            <person name="Lee Y."/>
        </authorList>
    </citation>
    <scope>NUCLEOTIDE SEQUENCE [LARGE SCALE GENOMIC DNA]</scope>
    <source>
        <strain evidence="2 3">03SUJ4</strain>
    </source>
</reference>
<feature type="compositionally biased region" description="Basic and acidic residues" evidence="1">
    <location>
        <begin position="85"/>
        <end position="94"/>
    </location>
</feature>
<organism evidence="2 3">
    <name type="scientific">Terriglobus aquaticus</name>
    <dbReference type="NCBI Taxonomy" id="940139"/>
    <lineage>
        <taxon>Bacteria</taxon>
        <taxon>Pseudomonadati</taxon>
        <taxon>Acidobacteriota</taxon>
        <taxon>Terriglobia</taxon>
        <taxon>Terriglobales</taxon>
        <taxon>Acidobacteriaceae</taxon>
        <taxon>Terriglobus</taxon>
    </lineage>
</organism>
<feature type="region of interest" description="Disordered" evidence="1">
    <location>
        <begin position="37"/>
        <end position="94"/>
    </location>
</feature>
<name>A0ABW9KNJ9_9BACT</name>
<accession>A0ABW9KNJ9</accession>
<feature type="region of interest" description="Disordered" evidence="1">
    <location>
        <begin position="1"/>
        <end position="23"/>
    </location>
</feature>
<proteinExistence type="predicted"/>
<evidence type="ECO:0000313" key="3">
    <source>
        <dbReference type="Proteomes" id="UP001634747"/>
    </source>
</evidence>
<protein>
    <submittedName>
        <fullName evidence="2">Porin</fullName>
    </submittedName>
</protein>
<keyword evidence="3" id="KW-1185">Reference proteome</keyword>